<organism evidence="2 3">
    <name type="scientific">Limosilactobacillus coleohominis 101-4-CHN</name>
    <dbReference type="NCBI Taxonomy" id="575594"/>
    <lineage>
        <taxon>Bacteria</taxon>
        <taxon>Bacillati</taxon>
        <taxon>Bacillota</taxon>
        <taxon>Bacilli</taxon>
        <taxon>Lactobacillales</taxon>
        <taxon>Lactobacillaceae</taxon>
        <taxon>Limosilactobacillus</taxon>
    </lineage>
</organism>
<dbReference type="HOGENOM" id="CLU_2070074_0_0_9"/>
<protein>
    <submittedName>
        <fullName evidence="2">Uncharacterized protein</fullName>
    </submittedName>
</protein>
<evidence type="ECO:0000256" key="1">
    <source>
        <dbReference type="SAM" id="MobiDB-lite"/>
    </source>
</evidence>
<evidence type="ECO:0000313" key="3">
    <source>
        <dbReference type="Proteomes" id="UP000003987"/>
    </source>
</evidence>
<proteinExistence type="predicted"/>
<dbReference type="RefSeq" id="WP_006916216.1">
    <property type="nucleotide sequence ID" value="NZ_GG698802.1"/>
</dbReference>
<dbReference type="EMBL" id="GG698802">
    <property type="protein sequence ID" value="EEU31032.1"/>
    <property type="molecule type" value="Genomic_DNA"/>
</dbReference>
<keyword evidence="3" id="KW-1185">Reference proteome</keyword>
<name>C7XUS1_9LACO</name>
<feature type="compositionally biased region" description="Pro residues" evidence="1">
    <location>
        <begin position="60"/>
        <end position="69"/>
    </location>
</feature>
<dbReference type="Proteomes" id="UP000003987">
    <property type="component" value="Unassembled WGS sequence"/>
</dbReference>
<accession>C7XUS1</accession>
<sequence>MKNIYYFDQNGNYLYMDTINADQNIPSNATTLVPEGLHPRFDGTKWNAMSREDFDKANPPMRPATPQTPSPADKALNALGLQLAETQKQLRITNQAVNALGLQFAKQQQGNTKNGDAQ</sequence>
<dbReference type="AlphaFoldDB" id="C7XUS1"/>
<dbReference type="STRING" id="575594.HMPREF0501_00437"/>
<evidence type="ECO:0000313" key="2">
    <source>
        <dbReference type="EMBL" id="EEU31032.1"/>
    </source>
</evidence>
<feature type="region of interest" description="Disordered" evidence="1">
    <location>
        <begin position="53"/>
        <end position="72"/>
    </location>
</feature>
<gene>
    <name evidence="2" type="ORF">HMPREF0501_00437</name>
</gene>
<reference evidence="2 3" key="1">
    <citation type="submission" date="2009-06" db="EMBL/GenBank/DDBJ databases">
        <title>The Genome Sequence of Lactobacillus coleohominis strain 101-4-CHN.</title>
        <authorList>
            <consortium name="The Broad Institute Genome Sequencing Platform"/>
            <person name="Ward D."/>
            <person name="Young S.K."/>
            <person name="Zeng Q."/>
            <person name="Koehrsen M."/>
            <person name="Alvarado L."/>
            <person name="Berlin A."/>
            <person name="Borenstein D."/>
            <person name="Chen Z."/>
            <person name="Engels R."/>
            <person name="Freedman E."/>
            <person name="Gellesch M."/>
            <person name="Goldberg J."/>
            <person name="Griggs A."/>
            <person name="Gujja S."/>
            <person name="Heiman D."/>
            <person name="Hepburn T."/>
            <person name="Howarth C."/>
            <person name="Jen D."/>
            <person name="Larson L."/>
            <person name="Lewis B."/>
            <person name="Mehta T."/>
            <person name="Park D."/>
            <person name="Pearson M."/>
            <person name="Roberts A."/>
            <person name="Saif S."/>
            <person name="Shea T."/>
            <person name="Shenoy N."/>
            <person name="Sisk P."/>
            <person name="Stolte C."/>
            <person name="Sykes S."/>
            <person name="Walk T."/>
            <person name="White J."/>
            <person name="Yandava C."/>
            <person name="Liu Y."/>
            <person name="Xu Q."/>
            <person name="Lander E."/>
            <person name="Nusbaum C."/>
            <person name="Galagan J."/>
            <person name="Birren B."/>
        </authorList>
    </citation>
    <scope>NUCLEOTIDE SEQUENCE [LARGE SCALE GENOMIC DNA]</scope>
    <source>
        <strain evidence="2 3">101-4-CHN</strain>
    </source>
</reference>